<evidence type="ECO:0000313" key="1">
    <source>
        <dbReference type="EMBL" id="KAF5184430.1"/>
    </source>
</evidence>
<dbReference type="EMBL" id="JABWDY010032125">
    <property type="protein sequence ID" value="KAF5184430.1"/>
    <property type="molecule type" value="Genomic_DNA"/>
</dbReference>
<evidence type="ECO:0000313" key="2">
    <source>
        <dbReference type="Proteomes" id="UP000554482"/>
    </source>
</evidence>
<reference evidence="1 2" key="1">
    <citation type="submission" date="2020-06" db="EMBL/GenBank/DDBJ databases">
        <title>Transcriptomic and genomic resources for Thalictrum thalictroides and T. hernandezii: Facilitating candidate gene discovery in an emerging model plant lineage.</title>
        <authorList>
            <person name="Arias T."/>
            <person name="Riano-Pachon D.M."/>
            <person name="Di Stilio V.S."/>
        </authorList>
    </citation>
    <scope>NUCLEOTIDE SEQUENCE [LARGE SCALE GENOMIC DNA]</scope>
    <source>
        <strain evidence="2">cv. WT478/WT964</strain>
        <tissue evidence="1">Leaves</tissue>
    </source>
</reference>
<protein>
    <submittedName>
        <fullName evidence="1">Uncharacterized protein</fullName>
    </submittedName>
</protein>
<sequence>FLLQQNGWYRKILGEREHSDDGVSNLLAQINHKSVLTRDITATKTKGGIIEGIKTVQ</sequence>
<feature type="non-terminal residue" evidence="1">
    <location>
        <position position="57"/>
    </location>
</feature>
<dbReference type="Proteomes" id="UP000554482">
    <property type="component" value="Unassembled WGS sequence"/>
</dbReference>
<keyword evidence="2" id="KW-1185">Reference proteome</keyword>
<proteinExistence type="predicted"/>
<name>A0A7J6VJZ9_THATH</name>
<accession>A0A7J6VJZ9</accession>
<dbReference type="AlphaFoldDB" id="A0A7J6VJZ9"/>
<comment type="caution">
    <text evidence="1">The sequence shown here is derived from an EMBL/GenBank/DDBJ whole genome shotgun (WGS) entry which is preliminary data.</text>
</comment>
<organism evidence="1 2">
    <name type="scientific">Thalictrum thalictroides</name>
    <name type="common">Rue-anemone</name>
    <name type="synonym">Anemone thalictroides</name>
    <dbReference type="NCBI Taxonomy" id="46969"/>
    <lineage>
        <taxon>Eukaryota</taxon>
        <taxon>Viridiplantae</taxon>
        <taxon>Streptophyta</taxon>
        <taxon>Embryophyta</taxon>
        <taxon>Tracheophyta</taxon>
        <taxon>Spermatophyta</taxon>
        <taxon>Magnoliopsida</taxon>
        <taxon>Ranunculales</taxon>
        <taxon>Ranunculaceae</taxon>
        <taxon>Thalictroideae</taxon>
        <taxon>Thalictrum</taxon>
    </lineage>
</organism>
<gene>
    <name evidence="1" type="ORF">FRX31_025983</name>
</gene>